<dbReference type="CDD" id="cd08234">
    <property type="entry name" value="threonine_DH_like"/>
    <property type="match status" value="1"/>
</dbReference>
<dbReference type="InterPro" id="IPR036291">
    <property type="entry name" value="NAD(P)-bd_dom_sf"/>
</dbReference>
<dbReference type="AlphaFoldDB" id="A0AAD7DNG5"/>
<keyword evidence="8" id="KW-1185">Reference proteome</keyword>
<dbReference type="PANTHER" id="PTHR43401:SF2">
    <property type="entry name" value="L-THREONINE 3-DEHYDROGENASE"/>
    <property type="match status" value="1"/>
</dbReference>
<dbReference type="SUPFAM" id="SSF50129">
    <property type="entry name" value="GroES-like"/>
    <property type="match status" value="1"/>
</dbReference>
<keyword evidence="2 4" id="KW-0862">Zinc</keyword>
<dbReference type="Gene3D" id="3.90.180.10">
    <property type="entry name" value="Medium-chain alcohol dehydrogenases, catalytic domain"/>
    <property type="match status" value="1"/>
</dbReference>
<proteinExistence type="inferred from homology"/>
<reference evidence="7" key="1">
    <citation type="submission" date="2023-03" db="EMBL/GenBank/DDBJ databases">
        <title>Massive genome expansion in bonnet fungi (Mycena s.s.) driven by repeated elements and novel gene families across ecological guilds.</title>
        <authorList>
            <consortium name="Lawrence Berkeley National Laboratory"/>
            <person name="Harder C.B."/>
            <person name="Miyauchi S."/>
            <person name="Viragh M."/>
            <person name="Kuo A."/>
            <person name="Thoen E."/>
            <person name="Andreopoulos B."/>
            <person name="Lu D."/>
            <person name="Skrede I."/>
            <person name="Drula E."/>
            <person name="Henrissat B."/>
            <person name="Morin E."/>
            <person name="Kohler A."/>
            <person name="Barry K."/>
            <person name="LaButti K."/>
            <person name="Morin E."/>
            <person name="Salamov A."/>
            <person name="Lipzen A."/>
            <person name="Mereny Z."/>
            <person name="Hegedus B."/>
            <person name="Baldrian P."/>
            <person name="Stursova M."/>
            <person name="Weitz H."/>
            <person name="Taylor A."/>
            <person name="Grigoriev I.V."/>
            <person name="Nagy L.G."/>
            <person name="Martin F."/>
            <person name="Kauserud H."/>
        </authorList>
    </citation>
    <scope>NUCLEOTIDE SEQUENCE</scope>
    <source>
        <strain evidence="7">CBHHK067</strain>
    </source>
</reference>
<dbReference type="Pfam" id="PF08240">
    <property type="entry name" value="ADH_N"/>
    <property type="match status" value="1"/>
</dbReference>
<dbReference type="Proteomes" id="UP001221757">
    <property type="component" value="Unassembled WGS sequence"/>
</dbReference>
<organism evidence="7 8">
    <name type="scientific">Mycena rosella</name>
    <name type="common">Pink bonnet</name>
    <name type="synonym">Agaricus rosellus</name>
    <dbReference type="NCBI Taxonomy" id="1033263"/>
    <lineage>
        <taxon>Eukaryota</taxon>
        <taxon>Fungi</taxon>
        <taxon>Dikarya</taxon>
        <taxon>Basidiomycota</taxon>
        <taxon>Agaricomycotina</taxon>
        <taxon>Agaricomycetes</taxon>
        <taxon>Agaricomycetidae</taxon>
        <taxon>Agaricales</taxon>
        <taxon>Marasmiineae</taxon>
        <taxon>Mycenaceae</taxon>
        <taxon>Mycena</taxon>
    </lineage>
</organism>
<feature type="domain" description="Alcohol dehydrogenase-like N-terminal" evidence="6">
    <location>
        <begin position="25"/>
        <end position="147"/>
    </location>
</feature>
<evidence type="ECO:0000313" key="8">
    <source>
        <dbReference type="Proteomes" id="UP001221757"/>
    </source>
</evidence>
<evidence type="ECO:0000259" key="5">
    <source>
        <dbReference type="Pfam" id="PF00107"/>
    </source>
</evidence>
<gene>
    <name evidence="7" type="ORF">B0H17DRAFT_1055744</name>
</gene>
<name>A0AAD7DNG5_MYCRO</name>
<evidence type="ECO:0000313" key="7">
    <source>
        <dbReference type="EMBL" id="KAJ7695392.1"/>
    </source>
</evidence>
<comment type="cofactor">
    <cofactor evidence="4">
        <name>Zn(2+)</name>
        <dbReference type="ChEBI" id="CHEBI:29105"/>
    </cofactor>
</comment>
<dbReference type="SUPFAM" id="SSF51735">
    <property type="entry name" value="NAD(P)-binding Rossmann-fold domains"/>
    <property type="match status" value="1"/>
</dbReference>
<evidence type="ECO:0000256" key="4">
    <source>
        <dbReference type="RuleBase" id="RU361277"/>
    </source>
</evidence>
<keyword evidence="3" id="KW-0560">Oxidoreductase</keyword>
<accession>A0AAD7DNG5</accession>
<dbReference type="InterPro" id="IPR011032">
    <property type="entry name" value="GroES-like_sf"/>
</dbReference>
<comment type="caution">
    <text evidence="7">The sequence shown here is derived from an EMBL/GenBank/DDBJ whole genome shotgun (WGS) entry which is preliminary data.</text>
</comment>
<evidence type="ECO:0000256" key="1">
    <source>
        <dbReference type="ARBA" id="ARBA00022723"/>
    </source>
</evidence>
<dbReference type="GO" id="GO:0008270">
    <property type="term" value="F:zinc ion binding"/>
    <property type="evidence" value="ECO:0007669"/>
    <property type="project" value="InterPro"/>
</dbReference>
<evidence type="ECO:0000259" key="6">
    <source>
        <dbReference type="Pfam" id="PF08240"/>
    </source>
</evidence>
<feature type="domain" description="Alcohol dehydrogenase-like C-terminal" evidence="5">
    <location>
        <begin position="186"/>
        <end position="307"/>
    </location>
</feature>
<dbReference type="Gene3D" id="3.40.50.720">
    <property type="entry name" value="NAD(P)-binding Rossmann-like Domain"/>
    <property type="match status" value="1"/>
</dbReference>
<dbReference type="EMBL" id="JARKIE010000038">
    <property type="protein sequence ID" value="KAJ7695392.1"/>
    <property type="molecule type" value="Genomic_DNA"/>
</dbReference>
<dbReference type="InterPro" id="IPR013154">
    <property type="entry name" value="ADH-like_N"/>
</dbReference>
<dbReference type="PANTHER" id="PTHR43401">
    <property type="entry name" value="L-THREONINE 3-DEHYDROGENASE"/>
    <property type="match status" value="1"/>
</dbReference>
<dbReference type="Pfam" id="PF00107">
    <property type="entry name" value="ADH_zinc_N"/>
    <property type="match status" value="1"/>
</dbReference>
<comment type="similarity">
    <text evidence="4">Belongs to the zinc-containing alcohol dehydrogenase family.</text>
</comment>
<protein>
    <submittedName>
        <fullName evidence="7">Chaperonin 10-like protein</fullName>
    </submittedName>
</protein>
<evidence type="ECO:0000256" key="2">
    <source>
        <dbReference type="ARBA" id="ARBA00022833"/>
    </source>
</evidence>
<dbReference type="InterPro" id="IPR002328">
    <property type="entry name" value="ADH_Zn_CS"/>
</dbReference>
<dbReference type="InterPro" id="IPR050129">
    <property type="entry name" value="Zn_alcohol_dh"/>
</dbReference>
<dbReference type="PROSITE" id="PS00059">
    <property type="entry name" value="ADH_ZINC"/>
    <property type="match status" value="1"/>
</dbReference>
<dbReference type="InterPro" id="IPR013149">
    <property type="entry name" value="ADH-like_C"/>
</dbReference>
<keyword evidence="1 4" id="KW-0479">Metal-binding</keyword>
<sequence length="358" mass="38485">MNAVYYRGVENFEVLTSAPVADIADDQVQIKVSCCGICGTDSHIAKGEFIAKFPVCSISCWPFSIASIFQLIPGHELVGTISKIGKSVTGFAIGDRCVADPGVTCENCFYCRRGQSLLCENFESLGVTMAGGFADYVTVAGKKVYKIFNLTDEEATLIEPAACAVHGADRLDLPVGAEVLILGAGPTGLILSQILKLNGASKVVIAANKGIKTEIARKLDAADVYIEIDRDAPDAQWAQLKKDYPYGFDAVVEATGSEQVANEAINYVRRGGTLMVYGVYANNALVHWSPSKIFGDEIRIIGSFAQVFSFPRAVAYLDSGKVRVTGMVTDVFSVKDYQKALDKMESKTAVKVVVKPSM</sequence>
<evidence type="ECO:0000256" key="3">
    <source>
        <dbReference type="ARBA" id="ARBA00023002"/>
    </source>
</evidence>
<dbReference type="GO" id="GO:0016491">
    <property type="term" value="F:oxidoreductase activity"/>
    <property type="evidence" value="ECO:0007669"/>
    <property type="project" value="UniProtKB-KW"/>
</dbReference>